<evidence type="ECO:0000313" key="7">
    <source>
        <dbReference type="Proteomes" id="UP000028828"/>
    </source>
</evidence>
<dbReference type="GO" id="GO:0005739">
    <property type="term" value="C:mitochondrion"/>
    <property type="evidence" value="ECO:0007669"/>
    <property type="project" value="TreeGrafter"/>
</dbReference>
<dbReference type="CDD" id="cd06135">
    <property type="entry name" value="Orn"/>
    <property type="match status" value="1"/>
</dbReference>
<comment type="caution">
    <text evidence="6">The sequence shown here is derived from an EMBL/GenBank/DDBJ whole genome shotgun (WGS) entry which is preliminary data.</text>
</comment>
<dbReference type="PANTHER" id="PTHR11046">
    <property type="entry name" value="OLIGORIBONUCLEASE, MITOCHONDRIAL"/>
    <property type="match status" value="1"/>
</dbReference>
<dbReference type="Gene3D" id="3.30.420.10">
    <property type="entry name" value="Ribonuclease H-like superfamily/Ribonuclease H"/>
    <property type="match status" value="1"/>
</dbReference>
<dbReference type="Pfam" id="PF00929">
    <property type="entry name" value="RNase_T"/>
    <property type="match status" value="1"/>
</dbReference>
<dbReference type="InterPro" id="IPR022894">
    <property type="entry name" value="Oligoribonuclease"/>
</dbReference>
<dbReference type="OrthoDB" id="270189at2759"/>
<name>A0A086K8Q6_TOXGO</name>
<evidence type="ECO:0000256" key="1">
    <source>
        <dbReference type="ARBA" id="ARBA00009921"/>
    </source>
</evidence>
<dbReference type="Proteomes" id="UP000028828">
    <property type="component" value="Unassembled WGS sequence"/>
</dbReference>
<reference evidence="6 7" key="1">
    <citation type="submission" date="2014-03" db="EMBL/GenBank/DDBJ databases">
        <authorList>
            <person name="Sibley D."/>
            <person name="Venepally P."/>
            <person name="Karamycheva S."/>
            <person name="Hadjithomas M."/>
            <person name="Khan A."/>
            <person name="Brunk B."/>
            <person name="Roos D."/>
            <person name="Caler E."/>
            <person name="Lorenzi H."/>
        </authorList>
    </citation>
    <scope>NUCLEOTIDE SEQUENCE [LARGE SCALE GENOMIC DNA]</scope>
    <source>
        <strain evidence="7">p89</strain>
    </source>
</reference>
<dbReference type="GO" id="GO:0003676">
    <property type="term" value="F:nucleic acid binding"/>
    <property type="evidence" value="ECO:0007669"/>
    <property type="project" value="InterPro"/>
</dbReference>
<evidence type="ECO:0000259" key="5">
    <source>
        <dbReference type="SMART" id="SM00479"/>
    </source>
</evidence>
<dbReference type="InterPro" id="IPR036397">
    <property type="entry name" value="RNaseH_sf"/>
</dbReference>
<sequence length="367" mass="41322">MRLFPRFSHPPLSKTSTVLLKHPLCAWDSRSIRSQDCVAGELGRCLSGPRRTNSFQVNWSQWSKRCGGVFFTTFEEKPVLYQASLKSVSTRTEFHDPCHGRRVNYHQNTPALLTASSGAHSRRVDKLGLSLLTGCDLHFHSLHSQFASAEMEGMMEAPARFKSVSSEDANRIAPIRTAVTITEDEETLQAPIVWVDCEMTGLDVETDQIIEIAVIVTDGQCKKRIVGPNLIVHASDELLDGMDEWCKKTHGESGLTAACRKSTLTLADAEEQILEFVQKHVATTRVAPLGGNSVHVDRQFLVKQMPRLIAHLSYRIIDVSTIKELAMRWKPELPLVKKAANHRALEDIHESIDELLYYTRHLFRVDQ</sequence>
<dbReference type="PANTHER" id="PTHR11046:SF0">
    <property type="entry name" value="OLIGORIBONUCLEASE, MITOCHONDRIAL"/>
    <property type="match status" value="1"/>
</dbReference>
<feature type="domain" description="Exonuclease" evidence="5">
    <location>
        <begin position="191"/>
        <end position="364"/>
    </location>
</feature>
<dbReference type="SMART" id="SM00479">
    <property type="entry name" value="EXOIII"/>
    <property type="match status" value="1"/>
</dbReference>
<dbReference type="VEuPathDB" id="ToxoDB:TGP89_310060"/>
<accession>A0A086K8Q6</accession>
<dbReference type="FunFam" id="3.30.420.10:FF:000003">
    <property type="entry name" value="Oligoribonuclease"/>
    <property type="match status" value="1"/>
</dbReference>
<dbReference type="InterPro" id="IPR012337">
    <property type="entry name" value="RNaseH-like_sf"/>
</dbReference>
<dbReference type="EMBL" id="AEYI02001163">
    <property type="protein sequence ID" value="KFG40774.1"/>
    <property type="molecule type" value="Genomic_DNA"/>
</dbReference>
<protein>
    <submittedName>
        <fullName evidence="6">Small nuclease</fullName>
    </submittedName>
</protein>
<evidence type="ECO:0000256" key="3">
    <source>
        <dbReference type="ARBA" id="ARBA00022801"/>
    </source>
</evidence>
<comment type="similarity">
    <text evidence="1">Belongs to the oligoribonuclease family.</text>
</comment>
<dbReference type="GO" id="GO:0000175">
    <property type="term" value="F:3'-5'-RNA exonuclease activity"/>
    <property type="evidence" value="ECO:0007669"/>
    <property type="project" value="InterPro"/>
</dbReference>
<proteinExistence type="inferred from homology"/>
<dbReference type="SUPFAM" id="SSF53098">
    <property type="entry name" value="Ribonuclease H-like"/>
    <property type="match status" value="1"/>
</dbReference>
<dbReference type="InterPro" id="IPR013520">
    <property type="entry name" value="Ribonucl_H"/>
</dbReference>
<organism evidence="6 7">
    <name type="scientific">Toxoplasma gondii p89</name>
    <dbReference type="NCBI Taxonomy" id="943119"/>
    <lineage>
        <taxon>Eukaryota</taxon>
        <taxon>Sar</taxon>
        <taxon>Alveolata</taxon>
        <taxon>Apicomplexa</taxon>
        <taxon>Conoidasida</taxon>
        <taxon>Coccidia</taxon>
        <taxon>Eucoccidiorida</taxon>
        <taxon>Eimeriorina</taxon>
        <taxon>Sarcocystidae</taxon>
        <taxon>Toxoplasma</taxon>
    </lineage>
</organism>
<keyword evidence="3" id="KW-0378">Hydrolase</keyword>
<evidence type="ECO:0000256" key="4">
    <source>
        <dbReference type="ARBA" id="ARBA00022839"/>
    </source>
</evidence>
<dbReference type="AlphaFoldDB" id="A0A086K8Q6"/>
<evidence type="ECO:0000256" key="2">
    <source>
        <dbReference type="ARBA" id="ARBA00022722"/>
    </source>
</evidence>
<keyword evidence="2" id="KW-0540">Nuclease</keyword>
<dbReference type="NCBIfam" id="NF003765">
    <property type="entry name" value="PRK05359.1"/>
    <property type="match status" value="1"/>
</dbReference>
<evidence type="ECO:0000313" key="6">
    <source>
        <dbReference type="EMBL" id="KFG40774.1"/>
    </source>
</evidence>
<gene>
    <name evidence="6" type="ORF">TGP89_310060</name>
</gene>
<keyword evidence="4" id="KW-0269">Exonuclease</keyword>